<evidence type="ECO:0000313" key="2">
    <source>
        <dbReference type="EMBL" id="RAP02845.1"/>
    </source>
</evidence>
<dbReference type="PROSITE" id="PS51671">
    <property type="entry name" value="ACT"/>
    <property type="match status" value="1"/>
</dbReference>
<comment type="caution">
    <text evidence="2">The sequence shown here is derived from an EMBL/GenBank/DDBJ whole genome shotgun (WGS) entry which is preliminary data.</text>
</comment>
<gene>
    <name evidence="2" type="ORF">CA615_05305</name>
</gene>
<dbReference type="RefSeq" id="WP_112149646.1">
    <property type="nucleotide sequence ID" value="NZ_CATZXA010000125.1"/>
</dbReference>
<feature type="domain" description="ACT" evidence="1">
    <location>
        <begin position="97"/>
        <end position="167"/>
    </location>
</feature>
<dbReference type="InterPro" id="IPR014424">
    <property type="entry name" value="UCP004897_ACT"/>
</dbReference>
<dbReference type="InterPro" id="IPR045865">
    <property type="entry name" value="ACT-like_dom_sf"/>
</dbReference>
<evidence type="ECO:0000259" key="1">
    <source>
        <dbReference type="PROSITE" id="PS51671"/>
    </source>
</evidence>
<dbReference type="Proteomes" id="UP000248557">
    <property type="component" value="Unassembled WGS sequence"/>
</dbReference>
<dbReference type="PIRSF" id="PIRSF004897">
    <property type="entry name" value="UCP004897_ACT"/>
    <property type="match status" value="1"/>
</dbReference>
<name>A0A328Q3G9_9EURY</name>
<accession>A0A328Q3G9</accession>
<sequence length="167" mass="18763">MWKDILEKFDKYPSQQKIIRKMLELGLKVDEDKKIYCKDVEINISSLAKSVDTDRRVVTSTIENILKDDILKNIFTNIYPSGALLTNLSDTLGLGVIEIEGEANKPGILSKVTELLAYEKISIRQAYASDPEIDLTPHLTIITDKPVNGDLIQLLLKIEGVSKVSLY</sequence>
<dbReference type="AlphaFoldDB" id="A0A328Q3G9"/>
<proteinExistence type="predicted"/>
<dbReference type="SUPFAM" id="SSF55021">
    <property type="entry name" value="ACT-like"/>
    <property type="match status" value="1"/>
</dbReference>
<reference evidence="2 3" key="1">
    <citation type="submission" date="2017-05" db="EMBL/GenBank/DDBJ databases">
        <title>Host range expansion of the Methanosphaera genus to humans and monogastric animals involves recent and extensive reduction in genome content.</title>
        <authorList>
            <person name="Hoedt E.C."/>
            <person name="Volmer J.G."/>
            <person name="Parks D.H."/>
            <person name="Rosewarne C.P."/>
            <person name="Denman S.E."/>
            <person name="Mcsweeney C.S."/>
            <person name="O Cuiv P."/>
            <person name="Hugenholtz P."/>
            <person name="Tyson G.W."/>
            <person name="Morrison M."/>
        </authorList>
    </citation>
    <scope>NUCLEOTIDE SEQUENCE [LARGE SCALE GENOMIC DNA]</scope>
    <source>
        <strain evidence="2 3">PA5</strain>
    </source>
</reference>
<protein>
    <submittedName>
        <fullName evidence="2">Amino acid-binding protein</fullName>
    </submittedName>
</protein>
<dbReference type="Gene3D" id="3.30.70.260">
    <property type="match status" value="1"/>
</dbReference>
<organism evidence="2 3">
    <name type="scientific">Methanosphaera stadtmanae</name>
    <dbReference type="NCBI Taxonomy" id="2317"/>
    <lineage>
        <taxon>Archaea</taxon>
        <taxon>Methanobacteriati</taxon>
        <taxon>Methanobacteriota</taxon>
        <taxon>Methanomada group</taxon>
        <taxon>Methanobacteria</taxon>
        <taxon>Methanobacteriales</taxon>
        <taxon>Methanobacteriaceae</taxon>
        <taxon>Methanosphaera</taxon>
    </lineage>
</organism>
<dbReference type="EMBL" id="NGJK01000068">
    <property type="protein sequence ID" value="RAP02845.1"/>
    <property type="molecule type" value="Genomic_DNA"/>
</dbReference>
<evidence type="ECO:0000313" key="3">
    <source>
        <dbReference type="Proteomes" id="UP000248557"/>
    </source>
</evidence>
<dbReference type="InterPro" id="IPR002912">
    <property type="entry name" value="ACT_dom"/>
</dbReference>